<dbReference type="RefSeq" id="WP_167849003.1">
    <property type="nucleotide sequence ID" value="NZ_FMYV01000011.1"/>
</dbReference>
<dbReference type="STRING" id="28234.SAMN04488588_2001"/>
<sequence length="58" mass="7055">MPTKTDNSLFNRIEYIKNTMEIEGYKMDKKDLEFFKEIEDNKYSKKQIIQKILKAHNI</sequence>
<name>A0A1G6Q8D7_9BACT</name>
<keyword evidence="2" id="KW-1185">Reference proteome</keyword>
<protein>
    <recommendedName>
        <fullName evidence="3">Antitoxin VbhA domain-containing protein</fullName>
    </recommendedName>
</protein>
<proteinExistence type="predicted"/>
<reference evidence="1 2" key="1">
    <citation type="submission" date="2016-10" db="EMBL/GenBank/DDBJ databases">
        <authorList>
            <person name="de Groot N.N."/>
        </authorList>
    </citation>
    <scope>NUCLEOTIDE SEQUENCE [LARGE SCALE GENOMIC DNA]</scope>
    <source>
        <strain evidence="1 2">WG14</strain>
    </source>
</reference>
<dbReference type="Proteomes" id="UP000199322">
    <property type="component" value="Unassembled WGS sequence"/>
</dbReference>
<evidence type="ECO:0008006" key="3">
    <source>
        <dbReference type="Google" id="ProtNLM"/>
    </source>
</evidence>
<evidence type="ECO:0000313" key="2">
    <source>
        <dbReference type="Proteomes" id="UP000199322"/>
    </source>
</evidence>
<evidence type="ECO:0000313" key="1">
    <source>
        <dbReference type="EMBL" id="SDC88491.1"/>
    </source>
</evidence>
<gene>
    <name evidence="1" type="ORF">SAMN04488588_2001</name>
</gene>
<organism evidence="1 2">
    <name type="scientific">Geotoga petraea</name>
    <dbReference type="NCBI Taxonomy" id="28234"/>
    <lineage>
        <taxon>Bacteria</taxon>
        <taxon>Thermotogati</taxon>
        <taxon>Thermotogota</taxon>
        <taxon>Thermotogae</taxon>
        <taxon>Petrotogales</taxon>
        <taxon>Petrotogaceae</taxon>
        <taxon>Geotoga</taxon>
    </lineage>
</organism>
<dbReference type="EMBL" id="FMYV01000011">
    <property type="protein sequence ID" value="SDC88491.1"/>
    <property type="molecule type" value="Genomic_DNA"/>
</dbReference>
<accession>A0A1G6Q8D7</accession>
<dbReference type="AlphaFoldDB" id="A0A1G6Q8D7"/>